<evidence type="ECO:0000313" key="2">
    <source>
        <dbReference type="EMBL" id="GFH55888.1"/>
    </source>
</evidence>
<name>A0AAD3D1C4_9STRA</name>
<evidence type="ECO:0000313" key="3">
    <source>
        <dbReference type="Proteomes" id="UP001054902"/>
    </source>
</evidence>
<gene>
    <name evidence="2" type="ORF">CTEN210_12364</name>
</gene>
<feature type="region of interest" description="Disordered" evidence="1">
    <location>
        <begin position="12"/>
        <end position="54"/>
    </location>
</feature>
<comment type="caution">
    <text evidence="2">The sequence shown here is derived from an EMBL/GenBank/DDBJ whole genome shotgun (WGS) entry which is preliminary data.</text>
</comment>
<proteinExistence type="predicted"/>
<evidence type="ECO:0000256" key="1">
    <source>
        <dbReference type="SAM" id="MobiDB-lite"/>
    </source>
</evidence>
<feature type="compositionally biased region" description="Basic and acidic residues" evidence="1">
    <location>
        <begin position="27"/>
        <end position="36"/>
    </location>
</feature>
<dbReference type="EMBL" id="BLLK01000051">
    <property type="protein sequence ID" value="GFH55888.1"/>
    <property type="molecule type" value="Genomic_DNA"/>
</dbReference>
<protein>
    <submittedName>
        <fullName evidence="2">Uncharacterized protein</fullName>
    </submittedName>
</protein>
<accession>A0AAD3D1C4</accession>
<keyword evidence="3" id="KW-1185">Reference proteome</keyword>
<organism evidence="2 3">
    <name type="scientific">Chaetoceros tenuissimus</name>
    <dbReference type="NCBI Taxonomy" id="426638"/>
    <lineage>
        <taxon>Eukaryota</taxon>
        <taxon>Sar</taxon>
        <taxon>Stramenopiles</taxon>
        <taxon>Ochrophyta</taxon>
        <taxon>Bacillariophyta</taxon>
        <taxon>Coscinodiscophyceae</taxon>
        <taxon>Chaetocerotophycidae</taxon>
        <taxon>Chaetocerotales</taxon>
        <taxon>Chaetocerotaceae</taxon>
        <taxon>Chaetoceros</taxon>
    </lineage>
</organism>
<dbReference type="AlphaFoldDB" id="A0AAD3D1C4"/>
<feature type="compositionally biased region" description="Low complexity" evidence="1">
    <location>
        <begin position="14"/>
        <end position="23"/>
    </location>
</feature>
<sequence length="77" mass="8929">MVSYIDPLSVEGSRALAQQSRVQRQARRNEKVVETKTKKKLRNKNSWEHDPYEDPMNVNAARYLAKKSSKPKATKNQ</sequence>
<reference evidence="2 3" key="1">
    <citation type="journal article" date="2021" name="Sci. Rep.">
        <title>The genome of the diatom Chaetoceros tenuissimus carries an ancient integrated fragment of an extant virus.</title>
        <authorList>
            <person name="Hongo Y."/>
            <person name="Kimura K."/>
            <person name="Takaki Y."/>
            <person name="Yoshida Y."/>
            <person name="Baba S."/>
            <person name="Kobayashi G."/>
            <person name="Nagasaki K."/>
            <person name="Hano T."/>
            <person name="Tomaru Y."/>
        </authorList>
    </citation>
    <scope>NUCLEOTIDE SEQUENCE [LARGE SCALE GENOMIC DNA]</scope>
    <source>
        <strain evidence="2 3">NIES-3715</strain>
    </source>
</reference>
<dbReference type="Proteomes" id="UP001054902">
    <property type="component" value="Unassembled WGS sequence"/>
</dbReference>